<organism evidence="2 3">
    <name type="scientific">Ruminococcus gauvreauii</name>
    <dbReference type="NCBI Taxonomy" id="438033"/>
    <lineage>
        <taxon>Bacteria</taxon>
        <taxon>Bacillati</taxon>
        <taxon>Bacillota</taxon>
        <taxon>Clostridia</taxon>
        <taxon>Eubacteriales</taxon>
        <taxon>Oscillospiraceae</taxon>
        <taxon>Ruminococcus</taxon>
    </lineage>
</organism>
<evidence type="ECO:0000256" key="1">
    <source>
        <dbReference type="SAM" id="Phobius"/>
    </source>
</evidence>
<accession>A0ABY5VJJ9</accession>
<feature type="transmembrane region" description="Helical" evidence="1">
    <location>
        <begin position="207"/>
        <end position="227"/>
    </location>
</feature>
<sequence>MLIHCIKAENLKLKHSCIWLACLIIPCIPAVMGVFNYLQNLELLKSGWYSLWSQLSLFYASFFYAPLIGLYCSYIWRLEHLNNNWNVLMTTPVTVPCVFLAKLAVILKITLITQLWLCILFFICGKFCGLPGLIPPEIILWLLRGTLAGIAIGALQLLLSMLIRSFSLPIGIALVGSFLGLLINNMGKGIYWPYSLMLIGMNSNKNIDMLAGGIWIFILSILTYSLLSVGTGIQILKRCDIKT</sequence>
<protein>
    <submittedName>
        <fullName evidence="2">ABC transporter permease</fullName>
    </submittedName>
</protein>
<evidence type="ECO:0000313" key="2">
    <source>
        <dbReference type="EMBL" id="UWP60406.1"/>
    </source>
</evidence>
<proteinExistence type="predicted"/>
<dbReference type="Pfam" id="PF12730">
    <property type="entry name" value="ABC2_membrane_4"/>
    <property type="match status" value="1"/>
</dbReference>
<feature type="transmembrane region" description="Helical" evidence="1">
    <location>
        <begin position="17"/>
        <end position="38"/>
    </location>
</feature>
<name>A0ABY5VJJ9_9FIRM</name>
<keyword evidence="1" id="KW-0812">Transmembrane</keyword>
<feature type="transmembrane region" description="Helical" evidence="1">
    <location>
        <begin position="166"/>
        <end position="187"/>
    </location>
</feature>
<evidence type="ECO:0000313" key="3">
    <source>
        <dbReference type="Proteomes" id="UP001060164"/>
    </source>
</evidence>
<gene>
    <name evidence="2" type="ORF">NQ502_04965</name>
</gene>
<dbReference type="EMBL" id="CP102290">
    <property type="protein sequence ID" value="UWP60406.1"/>
    <property type="molecule type" value="Genomic_DNA"/>
</dbReference>
<dbReference type="Proteomes" id="UP001060164">
    <property type="component" value="Chromosome"/>
</dbReference>
<feature type="transmembrane region" description="Helical" evidence="1">
    <location>
        <begin position="97"/>
        <end position="123"/>
    </location>
</feature>
<dbReference type="RefSeq" id="WP_028529831.1">
    <property type="nucleotide sequence ID" value="NZ_CABLBR010000034.1"/>
</dbReference>
<reference evidence="2" key="1">
    <citation type="journal article" date="2022" name="Cell">
        <title>Design, construction, and in vivo augmentation of a complex gut microbiome.</title>
        <authorList>
            <person name="Cheng A.G."/>
            <person name="Ho P.Y."/>
            <person name="Aranda-Diaz A."/>
            <person name="Jain S."/>
            <person name="Yu F.B."/>
            <person name="Meng X."/>
            <person name="Wang M."/>
            <person name="Iakiviak M."/>
            <person name="Nagashima K."/>
            <person name="Zhao A."/>
            <person name="Murugkar P."/>
            <person name="Patil A."/>
            <person name="Atabakhsh K."/>
            <person name="Weakley A."/>
            <person name="Yan J."/>
            <person name="Brumbaugh A.R."/>
            <person name="Higginbottom S."/>
            <person name="Dimas A."/>
            <person name="Shiver A.L."/>
            <person name="Deutschbauer A."/>
            <person name="Neff N."/>
            <person name="Sonnenburg J.L."/>
            <person name="Huang K.C."/>
            <person name="Fischbach M.A."/>
        </authorList>
    </citation>
    <scope>NUCLEOTIDE SEQUENCE</scope>
    <source>
        <strain evidence="2">DSM 19829</strain>
    </source>
</reference>
<feature type="transmembrane region" description="Helical" evidence="1">
    <location>
        <begin position="58"/>
        <end position="76"/>
    </location>
</feature>
<keyword evidence="1" id="KW-1133">Transmembrane helix</keyword>
<keyword evidence="3" id="KW-1185">Reference proteome</keyword>
<dbReference type="CDD" id="cd21809">
    <property type="entry name" value="ABC-2_lan_permease-like"/>
    <property type="match status" value="1"/>
</dbReference>
<feature type="transmembrane region" description="Helical" evidence="1">
    <location>
        <begin position="138"/>
        <end position="159"/>
    </location>
</feature>
<keyword evidence="1" id="KW-0472">Membrane</keyword>